<dbReference type="InterPro" id="IPR050708">
    <property type="entry name" value="T6SS_VgrG/RHS"/>
</dbReference>
<evidence type="ECO:0000259" key="5">
    <source>
        <dbReference type="Pfam" id="PF25023"/>
    </source>
</evidence>
<sequence length="1718" mass="189054">MGNEYIAEKRKSHSAIATEPDLIAPDPSKPMVVMPYITYVILDDAVDTAESGNGNQYPLYISTSHVPHCLGGPPNGVGKKSLTWNGRFQTTEHSTTVKVGPGWQIQHDHKGTINNGNANAKVVAGIKSETAAQECLAMLRLQMARMKESAAAQLSERPAGFAKDVGVGAWDTVKGYGETASDAGKGLWNAISHPIDTAGAIGGAIVDTVKSVADAIAGTASEVVDVTSAIINEELSIDDIIDGMEDLVGELGSEALCALADAMKAMCDKPEALGNAMGGLMTEVAIQVAAALVSGGAANAAAAGAKAAKASKAGAKALDLGAGLAKKLEALGIKKGDSLKDVMKRLKERRQAGQSQVPDKSPPTPKTQPPAATTPQKPEPHNNGQADGSGTACPLCPLVASPVNPVQGCKILAGDSELDFSLPGPLPLRWQRNYASNSREIGWYGQGWASSFGMVLEEQDNEEVIDFIDSTGRRIHFPRLAPGREFFSRYEHTTLARSQAGEYSLVASDGSRLFFGQRHPQQSNRLLCTGQADANDNRISLEYQPAPPRQDAAAPAPQAQPCYLLDSSGEALQLDYHPGGRLLRVSLLSGLSPHGTKPLPDPKLRQLLASCPSVAERLVLAARYTIPLLAHTLVEYRYSNEGNLVSVERDGQERRRYQWRDHILVGHAVPGGLEAHYEYDRYDAGGKVIRHWSNAGQQWSFEYGVSHTRVIEAQGSPDERITLYHFDEQQRWTGTTDALGGRTTYTLDQYGNRVALTNPDGITTRYSLDTKGRPIAITDALGQTSQVIWHSELELPTQLIDALGQAITLEYDARGNLITQIDPAGHATRFELDARGLPVRITDAKGGIKQLHWNAHALLIAYTDCSQQTTRFSYTERGWLSRQTDPLGASTHYHYAAGQLSRVDYPDQGSEHYEYDRAGRLIAHIDPLGRRTRYDLGADGLPTARIDALGGRLGYEYDRHRRLVRLVNQNGTPWQFQYDRLDRLVAETNFEGKFSAYAYSAAGHLQSQRELPANHPDSILTRFERDALGRLLTRHTQAAGQASLRTRYQYDPAGNLIGTSNAEANSQLEYDALGQLSQEIHTTHWRDAEGKRQPRSQHLRHRYDPLGNRFATTLPDGRTLNWLHYGSGHLHQINLDGELISDMERDAAHREIRRSQGALQSDYQLDAMGRLLDHRVSSVHGATASAQPLVGAGLTGSRIARQWRYDRAGQLLEILDARRGSTQYHYDALSRILHTATPQHAEQFAFDPAHNLLPANQTASLKDNRVTVFEDKRYRYDSHGRLVEKRSGSSHNSTILQLHWNADHQLVQATTIRSKGPDRASHISETHYGYDAMGRRMSRQSREWLAPAGQTEPPASTTPGQSAWFVWDGNRLLQEILVNPAEADPANRSQTHTTVYEPNSFIPLARLSWPTAPADTATPPPPQPDWMRENIAYFDRAQATYMAQREIAPDDDDFVPKSNQPTADDGIAARTPMQIAWYQCDHLGTPQELTAANGEIVWQASYKTWGNTATLEWVDPSGHPRERARQSTTEHAAVQPLRFQGQYFDAETGLHYNRFRYYDPDVGRFISNDPIGLAGGENIYQYAPNPLGWVDPLGLEKCKKCDGGEAECKKLLASIYQKSLGRKSISGSRGVLERVEHLLHDKASIYDYAKNLADKRTVGPLAGMGTYQGHIEQATQLQKGLRDDIQLFETSGCNKHYKIPLSVRRVADMAIPQKPAGR</sequence>
<dbReference type="PANTHER" id="PTHR32305">
    <property type="match status" value="1"/>
</dbReference>
<reference evidence="7" key="1">
    <citation type="submission" date="2019-07" db="EMBL/GenBank/DDBJ databases">
        <title>Chitinimonas sp. nov., isolated from Ny-Alesund, arctica soil.</title>
        <authorList>
            <person name="Xu Q."/>
            <person name="Peng F."/>
        </authorList>
    </citation>
    <scope>NUCLEOTIDE SEQUENCE [LARGE SCALE GENOMIC DNA]</scope>
    <source>
        <strain evidence="7">R3-44</strain>
    </source>
</reference>
<proteinExistence type="predicted"/>
<dbReference type="Proteomes" id="UP000317550">
    <property type="component" value="Chromosome"/>
</dbReference>
<evidence type="ECO:0000259" key="3">
    <source>
        <dbReference type="Pfam" id="PF03527"/>
    </source>
</evidence>
<feature type="domain" description="DUF6531" evidence="4">
    <location>
        <begin position="401"/>
        <end position="477"/>
    </location>
</feature>
<dbReference type="InterPro" id="IPR031325">
    <property type="entry name" value="RHS_repeat"/>
</dbReference>
<accession>A0A516SFU3</accession>
<feature type="region of interest" description="Disordered" evidence="2">
    <location>
        <begin position="347"/>
        <end position="388"/>
    </location>
</feature>
<organism evidence="6 7">
    <name type="scientific">Chitinimonas arctica</name>
    <dbReference type="NCBI Taxonomy" id="2594795"/>
    <lineage>
        <taxon>Bacteria</taxon>
        <taxon>Pseudomonadati</taxon>
        <taxon>Pseudomonadota</taxon>
        <taxon>Betaproteobacteria</taxon>
        <taxon>Neisseriales</taxon>
        <taxon>Chitinibacteraceae</taxon>
        <taxon>Chitinimonas</taxon>
    </lineage>
</organism>
<dbReference type="Pfam" id="PF05593">
    <property type="entry name" value="RHS_repeat"/>
    <property type="match status" value="6"/>
</dbReference>
<dbReference type="InterPro" id="IPR045351">
    <property type="entry name" value="DUF6531"/>
</dbReference>
<dbReference type="InterPro" id="IPR006530">
    <property type="entry name" value="YD"/>
</dbReference>
<evidence type="ECO:0000313" key="6">
    <source>
        <dbReference type="EMBL" id="QDQ27031.1"/>
    </source>
</evidence>
<evidence type="ECO:0000256" key="2">
    <source>
        <dbReference type="SAM" id="MobiDB-lite"/>
    </source>
</evidence>
<protein>
    <recommendedName>
        <fullName evidence="8">Type IV secretion protein Rhs</fullName>
    </recommendedName>
</protein>
<dbReference type="OrthoDB" id="5475817at2"/>
<dbReference type="Pfam" id="PF03527">
    <property type="entry name" value="RHS"/>
    <property type="match status" value="1"/>
</dbReference>
<feature type="domain" description="Teneurin-like YD-shell" evidence="5">
    <location>
        <begin position="1214"/>
        <end position="1341"/>
    </location>
</feature>
<dbReference type="KEGG" id="cari:FNU76_12035"/>
<keyword evidence="7" id="KW-1185">Reference proteome</keyword>
<evidence type="ECO:0000313" key="7">
    <source>
        <dbReference type="Proteomes" id="UP000317550"/>
    </source>
</evidence>
<dbReference type="Gene3D" id="2.180.10.10">
    <property type="entry name" value="RHS repeat-associated core"/>
    <property type="match status" value="2"/>
</dbReference>
<name>A0A516SFU3_9NEIS</name>
<feature type="domain" description="RHS protein conserved region" evidence="3">
    <location>
        <begin position="1475"/>
        <end position="1510"/>
    </location>
</feature>
<dbReference type="InterPro" id="IPR056823">
    <property type="entry name" value="TEN-like_YD-shell"/>
</dbReference>
<evidence type="ECO:0000259" key="4">
    <source>
        <dbReference type="Pfam" id="PF20148"/>
    </source>
</evidence>
<gene>
    <name evidence="6" type="ORF">FNU76_12035</name>
</gene>
<dbReference type="Pfam" id="PF20148">
    <property type="entry name" value="DUF6531"/>
    <property type="match status" value="1"/>
</dbReference>
<dbReference type="RefSeq" id="WP_144278424.1">
    <property type="nucleotide sequence ID" value="NZ_CP041730.1"/>
</dbReference>
<dbReference type="Pfam" id="PF25023">
    <property type="entry name" value="TEN_YD-shell"/>
    <property type="match status" value="1"/>
</dbReference>
<evidence type="ECO:0008006" key="8">
    <source>
        <dbReference type="Google" id="ProtNLM"/>
    </source>
</evidence>
<dbReference type="InterPro" id="IPR001826">
    <property type="entry name" value="RHS"/>
</dbReference>
<dbReference type="NCBIfam" id="TIGR03696">
    <property type="entry name" value="Rhs_assc_core"/>
    <property type="match status" value="1"/>
</dbReference>
<keyword evidence="1" id="KW-0677">Repeat</keyword>
<dbReference type="EMBL" id="CP041730">
    <property type="protein sequence ID" value="QDQ27031.1"/>
    <property type="molecule type" value="Genomic_DNA"/>
</dbReference>
<dbReference type="NCBIfam" id="TIGR01643">
    <property type="entry name" value="YD_repeat_2x"/>
    <property type="match status" value="8"/>
</dbReference>
<evidence type="ECO:0000256" key="1">
    <source>
        <dbReference type="ARBA" id="ARBA00022737"/>
    </source>
</evidence>
<dbReference type="PANTHER" id="PTHR32305:SF15">
    <property type="entry name" value="PROTEIN RHSA-RELATED"/>
    <property type="match status" value="1"/>
</dbReference>
<dbReference type="InterPro" id="IPR022385">
    <property type="entry name" value="Rhs_assc_core"/>
</dbReference>